<dbReference type="NCBIfam" id="TIGR01444">
    <property type="entry name" value="fkbM_fam"/>
    <property type="match status" value="1"/>
</dbReference>
<dbReference type="Gene3D" id="3.40.50.150">
    <property type="entry name" value="Vaccinia Virus protein VP39"/>
    <property type="match status" value="1"/>
</dbReference>
<evidence type="ECO:0000313" key="3">
    <source>
        <dbReference type="Proteomes" id="UP000177941"/>
    </source>
</evidence>
<comment type="caution">
    <text evidence="2">The sequence shown here is derived from an EMBL/GenBank/DDBJ whole genome shotgun (WGS) entry which is preliminary data.</text>
</comment>
<proteinExistence type="predicted"/>
<gene>
    <name evidence="2" type="ORF">A3E36_01435</name>
</gene>
<organism evidence="2 3">
    <name type="scientific">Candidatus Andersenbacteria bacterium RIFCSPHIGHO2_12_FULL_45_11b</name>
    <dbReference type="NCBI Taxonomy" id="1797282"/>
    <lineage>
        <taxon>Bacteria</taxon>
        <taxon>Candidatus Anderseniibacteriota</taxon>
    </lineage>
</organism>
<dbReference type="Proteomes" id="UP000177941">
    <property type="component" value="Unassembled WGS sequence"/>
</dbReference>
<dbReference type="AlphaFoldDB" id="A0A1G1X953"/>
<reference evidence="2 3" key="1">
    <citation type="journal article" date="2016" name="Nat. Commun.">
        <title>Thousands of microbial genomes shed light on interconnected biogeochemical processes in an aquifer system.</title>
        <authorList>
            <person name="Anantharaman K."/>
            <person name="Brown C.T."/>
            <person name="Hug L.A."/>
            <person name="Sharon I."/>
            <person name="Castelle C.J."/>
            <person name="Probst A.J."/>
            <person name="Thomas B.C."/>
            <person name="Singh A."/>
            <person name="Wilkins M.J."/>
            <person name="Karaoz U."/>
            <person name="Brodie E.L."/>
            <person name="Williams K.H."/>
            <person name="Hubbard S.S."/>
            <person name="Banfield J.F."/>
        </authorList>
    </citation>
    <scope>NUCLEOTIDE SEQUENCE [LARGE SCALE GENOMIC DNA]</scope>
</reference>
<dbReference type="SUPFAM" id="SSF53335">
    <property type="entry name" value="S-adenosyl-L-methionine-dependent methyltransferases"/>
    <property type="match status" value="1"/>
</dbReference>
<dbReference type="EMBL" id="MHHS01000035">
    <property type="protein sequence ID" value="OGY36401.1"/>
    <property type="molecule type" value="Genomic_DNA"/>
</dbReference>
<evidence type="ECO:0000259" key="1">
    <source>
        <dbReference type="Pfam" id="PF05050"/>
    </source>
</evidence>
<dbReference type="InterPro" id="IPR052514">
    <property type="entry name" value="SAM-dependent_MTase"/>
</dbReference>
<dbReference type="PANTHER" id="PTHR34203:SF15">
    <property type="entry name" value="SLL1173 PROTEIN"/>
    <property type="match status" value="1"/>
</dbReference>
<accession>A0A1G1X953</accession>
<sequence length="256" mass="29055">MQWVATPNIPEKYVFLLKKYIFLIFYPLFWNSNAKAYRISLWDRKIFLENRENLGLIQSVFVHNHQLKKIVPAHGVIIDIGAHTGEFALFCDIYLRAKTVYSFEPVAKSYALLAQNKKDHTYHMAISTKPNLVMHIPKHTAMTSPFPVPGESTQERTACTTLDAMPEIRSISSIDLLKIDVEGMEYDVLAASTQTLQKSQHILLEMSVNRPSSKPALETLSYLATIIPGIALTHIGQIFQDNTKVIAADMVFHRPK</sequence>
<dbReference type="InterPro" id="IPR006342">
    <property type="entry name" value="FkbM_mtfrase"/>
</dbReference>
<dbReference type="Pfam" id="PF05050">
    <property type="entry name" value="Methyltransf_21"/>
    <property type="match status" value="1"/>
</dbReference>
<name>A0A1G1X953_9BACT</name>
<evidence type="ECO:0000313" key="2">
    <source>
        <dbReference type="EMBL" id="OGY36401.1"/>
    </source>
</evidence>
<dbReference type="PANTHER" id="PTHR34203">
    <property type="entry name" value="METHYLTRANSFERASE, FKBM FAMILY PROTEIN"/>
    <property type="match status" value="1"/>
</dbReference>
<dbReference type="InterPro" id="IPR029063">
    <property type="entry name" value="SAM-dependent_MTases_sf"/>
</dbReference>
<protein>
    <recommendedName>
        <fullName evidence="1">Methyltransferase FkbM domain-containing protein</fullName>
    </recommendedName>
</protein>
<feature type="domain" description="Methyltransferase FkbM" evidence="1">
    <location>
        <begin position="79"/>
        <end position="210"/>
    </location>
</feature>